<evidence type="ECO:0000256" key="1">
    <source>
        <dbReference type="ARBA" id="ARBA00022723"/>
    </source>
</evidence>
<dbReference type="Pfam" id="PF00226">
    <property type="entry name" value="DnaJ"/>
    <property type="match status" value="1"/>
</dbReference>
<evidence type="ECO:0000256" key="2">
    <source>
        <dbReference type="ARBA" id="ARBA00022771"/>
    </source>
</evidence>
<dbReference type="Gene3D" id="3.30.160.60">
    <property type="entry name" value="Classic Zinc Finger"/>
    <property type="match status" value="1"/>
</dbReference>
<dbReference type="Pfam" id="PF12171">
    <property type="entry name" value="zf-C2H2_jaz"/>
    <property type="match status" value="1"/>
</dbReference>
<dbReference type="PANTHER" id="PTHR44029">
    <property type="entry name" value="DNAJ HOMOLOG SUBFAMILY C MEMBER 21"/>
    <property type="match status" value="1"/>
</dbReference>
<dbReference type="Pfam" id="PF21884">
    <property type="entry name" value="ZUO1-like_ZHD"/>
    <property type="match status" value="1"/>
</dbReference>
<dbReference type="SMART" id="SM00271">
    <property type="entry name" value="DnaJ"/>
    <property type="match status" value="1"/>
</dbReference>
<dbReference type="InterPro" id="IPR036869">
    <property type="entry name" value="J_dom_sf"/>
</dbReference>
<dbReference type="InterPro" id="IPR001623">
    <property type="entry name" value="DnaJ_domain"/>
</dbReference>
<sequence>MQCHYEVLGVPRSANADELKKAYRRKALELHPDKNPDRIDQATQLFAQVQNAYQLLSDPHERSWYDAHRDEILRGNDLSFSGNANDSGPYMSISSLMHYFSPSAFSGFVFSDPKSFYSVNASIFTRIIQEEFDAAATEQSAVSFDPIDENAIETFRASHTEYPSQFYAYFLAFSTIKSFRNRDKHNLATAPDRRVRRAMEATNLKLRANGRKEFNLTVRELALYTQKRDPRYAAMRAREIEDRDRRAKENEDRKRREKEARIVMVETWQEQDWMNSNDGKKSSDSNGSDDDVELNEFWCAACSKLFKSDRQWENHEKSKKHQESVAVLRQQLLAEEYYVISNELQSLDDETTETLEFITQDIHNFDISAVPVSNNRSKEKKKGKKKAPNTGFAGFVRMDLAAEENYVEETSQQDRKQKPKGGYANLYDGIESPIVTPNEKATSDGEESTLQKLSAKDKKKLREAKKKEKAQKDQITCAVCGIEFEGRNKLFEHLEDSGHATVEETTRRKK</sequence>
<dbReference type="AlphaFoldDB" id="A0AAD5SUI9"/>
<feature type="domain" description="J" evidence="5">
    <location>
        <begin position="3"/>
        <end position="69"/>
    </location>
</feature>
<dbReference type="PROSITE" id="PS00028">
    <property type="entry name" value="ZINC_FINGER_C2H2_1"/>
    <property type="match status" value="2"/>
</dbReference>
<keyword evidence="1" id="KW-0479">Metal-binding</keyword>
<dbReference type="SUPFAM" id="SSF46565">
    <property type="entry name" value="Chaperone J-domain"/>
    <property type="match status" value="1"/>
</dbReference>
<proteinExistence type="predicted"/>
<keyword evidence="3" id="KW-0862">Zinc</keyword>
<evidence type="ECO:0000313" key="7">
    <source>
        <dbReference type="Proteomes" id="UP001211907"/>
    </source>
</evidence>
<dbReference type="PROSITE" id="PS00636">
    <property type="entry name" value="DNAJ_1"/>
    <property type="match status" value="1"/>
</dbReference>
<dbReference type="SMART" id="SM00451">
    <property type="entry name" value="ZnF_U1"/>
    <property type="match status" value="1"/>
</dbReference>
<keyword evidence="2" id="KW-0863">Zinc-finger</keyword>
<dbReference type="Proteomes" id="UP001211907">
    <property type="component" value="Unassembled WGS sequence"/>
</dbReference>
<dbReference type="InterPro" id="IPR018253">
    <property type="entry name" value="DnaJ_domain_CS"/>
</dbReference>
<organism evidence="6 7">
    <name type="scientific">Physocladia obscura</name>
    <dbReference type="NCBI Taxonomy" id="109957"/>
    <lineage>
        <taxon>Eukaryota</taxon>
        <taxon>Fungi</taxon>
        <taxon>Fungi incertae sedis</taxon>
        <taxon>Chytridiomycota</taxon>
        <taxon>Chytridiomycota incertae sedis</taxon>
        <taxon>Chytridiomycetes</taxon>
        <taxon>Chytridiales</taxon>
        <taxon>Chytriomycetaceae</taxon>
        <taxon>Physocladia</taxon>
    </lineage>
</organism>
<gene>
    <name evidence="6" type="ORF">HK100_004341</name>
</gene>
<name>A0AAD5SUI9_9FUNG</name>
<accession>A0AAD5SUI9</accession>
<dbReference type="InterPro" id="IPR022755">
    <property type="entry name" value="Znf_C2H2_jaz"/>
</dbReference>
<dbReference type="GO" id="GO:0003676">
    <property type="term" value="F:nucleic acid binding"/>
    <property type="evidence" value="ECO:0007669"/>
    <property type="project" value="InterPro"/>
</dbReference>
<evidence type="ECO:0000313" key="6">
    <source>
        <dbReference type="EMBL" id="KAJ3102599.1"/>
    </source>
</evidence>
<evidence type="ECO:0000259" key="5">
    <source>
        <dbReference type="PROSITE" id="PS50076"/>
    </source>
</evidence>
<dbReference type="SUPFAM" id="SSF57667">
    <property type="entry name" value="beta-beta-alpha zinc fingers"/>
    <property type="match status" value="1"/>
</dbReference>
<dbReference type="PRINTS" id="PR00625">
    <property type="entry name" value="JDOMAIN"/>
</dbReference>
<evidence type="ECO:0000256" key="3">
    <source>
        <dbReference type="ARBA" id="ARBA00022833"/>
    </source>
</evidence>
<keyword evidence="7" id="KW-1185">Reference proteome</keyword>
<dbReference type="PROSITE" id="PS50076">
    <property type="entry name" value="DNAJ_2"/>
    <property type="match status" value="1"/>
</dbReference>
<feature type="region of interest" description="Disordered" evidence="4">
    <location>
        <begin position="406"/>
        <end position="458"/>
    </location>
</feature>
<dbReference type="InterPro" id="IPR003604">
    <property type="entry name" value="Matrin/U1-like-C_Znf_C2H2"/>
</dbReference>
<dbReference type="GO" id="GO:0008270">
    <property type="term" value="F:zinc ion binding"/>
    <property type="evidence" value="ECO:0007669"/>
    <property type="project" value="UniProtKB-KW"/>
</dbReference>
<dbReference type="PANTHER" id="PTHR44029:SF1">
    <property type="entry name" value="DNAJ HOMOLOG SUBFAMILY C MEMBER 21"/>
    <property type="match status" value="1"/>
</dbReference>
<dbReference type="InterPro" id="IPR054076">
    <property type="entry name" value="ZUO1-like_ZHD"/>
</dbReference>
<dbReference type="InterPro" id="IPR013087">
    <property type="entry name" value="Znf_C2H2_type"/>
</dbReference>
<reference evidence="6" key="1">
    <citation type="submission" date="2020-05" db="EMBL/GenBank/DDBJ databases">
        <title>Phylogenomic resolution of chytrid fungi.</title>
        <authorList>
            <person name="Stajich J.E."/>
            <person name="Amses K."/>
            <person name="Simmons R."/>
            <person name="Seto K."/>
            <person name="Myers J."/>
            <person name="Bonds A."/>
            <person name="Quandt C.A."/>
            <person name="Barry K."/>
            <person name="Liu P."/>
            <person name="Grigoriev I."/>
            <person name="Longcore J.E."/>
            <person name="James T.Y."/>
        </authorList>
    </citation>
    <scope>NUCLEOTIDE SEQUENCE</scope>
    <source>
        <strain evidence="6">JEL0513</strain>
    </source>
</reference>
<dbReference type="InterPro" id="IPR051964">
    <property type="entry name" value="Chaperone_stress_response"/>
</dbReference>
<dbReference type="Gene3D" id="1.10.287.110">
    <property type="entry name" value="DnaJ domain"/>
    <property type="match status" value="1"/>
</dbReference>
<comment type="caution">
    <text evidence="6">The sequence shown here is derived from an EMBL/GenBank/DDBJ whole genome shotgun (WGS) entry which is preliminary data.</text>
</comment>
<protein>
    <recommendedName>
        <fullName evidence="5">J domain-containing protein</fullName>
    </recommendedName>
</protein>
<dbReference type="CDD" id="cd06257">
    <property type="entry name" value="DnaJ"/>
    <property type="match status" value="1"/>
</dbReference>
<dbReference type="GO" id="GO:0005737">
    <property type="term" value="C:cytoplasm"/>
    <property type="evidence" value="ECO:0007669"/>
    <property type="project" value="TreeGrafter"/>
</dbReference>
<dbReference type="InterPro" id="IPR036236">
    <property type="entry name" value="Znf_C2H2_sf"/>
</dbReference>
<evidence type="ECO:0000256" key="4">
    <source>
        <dbReference type="SAM" id="MobiDB-lite"/>
    </source>
</evidence>
<dbReference type="EMBL" id="JADGJH010002154">
    <property type="protein sequence ID" value="KAJ3102599.1"/>
    <property type="molecule type" value="Genomic_DNA"/>
</dbReference>